<reference evidence="1 2" key="1">
    <citation type="submission" date="2016-09" db="EMBL/GenBank/DDBJ databases">
        <title>Extensive genetic diversity and differential bi-allelic expression allows diatom success in the polar Southern Ocean.</title>
        <authorList>
            <consortium name="DOE Joint Genome Institute"/>
            <person name="Mock T."/>
            <person name="Otillar R.P."/>
            <person name="Strauss J."/>
            <person name="Dupont C."/>
            <person name="Frickenhaus S."/>
            <person name="Maumus F."/>
            <person name="Mcmullan M."/>
            <person name="Sanges R."/>
            <person name="Schmutz J."/>
            <person name="Toseland A."/>
            <person name="Valas R."/>
            <person name="Veluchamy A."/>
            <person name="Ward B.J."/>
            <person name="Allen A."/>
            <person name="Barry K."/>
            <person name="Falciatore A."/>
            <person name="Ferrante M."/>
            <person name="Fortunato A.E."/>
            <person name="Gloeckner G."/>
            <person name="Gruber A."/>
            <person name="Hipkin R."/>
            <person name="Janech M."/>
            <person name="Kroth P."/>
            <person name="Leese F."/>
            <person name="Lindquist E."/>
            <person name="Lyon B.R."/>
            <person name="Martin J."/>
            <person name="Mayer C."/>
            <person name="Parker M."/>
            <person name="Quesneville H."/>
            <person name="Raymond J."/>
            <person name="Uhlig C."/>
            <person name="Valentin K.U."/>
            <person name="Worden A.Z."/>
            <person name="Armbrust E.V."/>
            <person name="Bowler C."/>
            <person name="Green B."/>
            <person name="Moulton V."/>
            <person name="Van Oosterhout C."/>
            <person name="Grigoriev I."/>
        </authorList>
    </citation>
    <scope>NUCLEOTIDE SEQUENCE [LARGE SCALE GENOMIC DNA]</scope>
    <source>
        <strain evidence="1 2">CCMP1102</strain>
    </source>
</reference>
<dbReference type="OrthoDB" id="10588611at2759"/>
<dbReference type="KEGG" id="fcy:FRACYDRAFT_242140"/>
<organism evidence="1 2">
    <name type="scientific">Fragilariopsis cylindrus CCMP1102</name>
    <dbReference type="NCBI Taxonomy" id="635003"/>
    <lineage>
        <taxon>Eukaryota</taxon>
        <taxon>Sar</taxon>
        <taxon>Stramenopiles</taxon>
        <taxon>Ochrophyta</taxon>
        <taxon>Bacillariophyta</taxon>
        <taxon>Bacillariophyceae</taxon>
        <taxon>Bacillariophycidae</taxon>
        <taxon>Bacillariales</taxon>
        <taxon>Bacillariaceae</taxon>
        <taxon>Fragilariopsis</taxon>
    </lineage>
</organism>
<protein>
    <submittedName>
        <fullName evidence="1">Uncharacterized protein</fullName>
    </submittedName>
</protein>
<keyword evidence="2" id="KW-1185">Reference proteome</keyword>
<sequence length="351" mass="41067">MILKSTDGYRRRLVSLVLQRNHRLVGVLTQRRDVRMLVGPNDITQFDYKQWWKQNGDIIQQLLEGSSNNNSNNNNNNNNGDCEDFFDDDVAVNSSSLSSSSSILLKKRRRRRLIEQVYSSDAIYQDLFIDTPPSRDTLKYSFELIRRYWKIEVTKWGSPVLSMTNPNTVCKEIAIVDDSTGEATRKKSEKIVPDDKVVFIRVPYSVTQRPRISASYFVSFDVLRRWFAFEYKYEGWIDLYLRPKTKLHPPSTKINCSNKDDNGNVHDGNNNSWEVYRHDDRIRVFPPKAICHYVNKINNDGERGDDDSMDMLTIVETIPFFSTILQWFRRVHGRIVFSKCKKTVGQRKTNQ</sequence>
<dbReference type="Proteomes" id="UP000095751">
    <property type="component" value="Unassembled WGS sequence"/>
</dbReference>
<evidence type="ECO:0000313" key="1">
    <source>
        <dbReference type="EMBL" id="OEU13788.1"/>
    </source>
</evidence>
<evidence type="ECO:0000313" key="2">
    <source>
        <dbReference type="Proteomes" id="UP000095751"/>
    </source>
</evidence>
<dbReference type="InParanoid" id="A0A1E7F6G5"/>
<name>A0A1E7F6G5_9STRA</name>
<proteinExistence type="predicted"/>
<accession>A0A1E7F6G5</accession>
<dbReference type="EMBL" id="KV784361">
    <property type="protein sequence ID" value="OEU13788.1"/>
    <property type="molecule type" value="Genomic_DNA"/>
</dbReference>
<dbReference type="AlphaFoldDB" id="A0A1E7F6G5"/>
<gene>
    <name evidence="1" type="ORF">FRACYDRAFT_242140</name>
</gene>